<dbReference type="Gene3D" id="2.40.40.10">
    <property type="entry name" value="RlpA-like domain"/>
    <property type="match status" value="1"/>
</dbReference>
<feature type="signal peptide" evidence="3">
    <location>
        <begin position="1"/>
        <end position="19"/>
    </location>
</feature>
<keyword evidence="7" id="KW-1185">Reference proteome</keyword>
<dbReference type="SUPFAM" id="SSF50685">
    <property type="entry name" value="Barwin-like endoglucanases"/>
    <property type="match status" value="1"/>
</dbReference>
<dbReference type="InterPro" id="IPR051477">
    <property type="entry name" value="Expansin_CellWall"/>
</dbReference>
<evidence type="ECO:0000313" key="5">
    <source>
        <dbReference type="EMBL" id="EJT74851.1"/>
    </source>
</evidence>
<protein>
    <recommendedName>
        <fullName evidence="4">RlpA-like protein double-psi beta-barrel domain-containing protein</fullName>
    </recommendedName>
</protein>
<dbReference type="RefSeq" id="XP_009224795.1">
    <property type="nucleotide sequence ID" value="XM_009226531.1"/>
</dbReference>
<evidence type="ECO:0000259" key="4">
    <source>
        <dbReference type="Pfam" id="PF03330"/>
    </source>
</evidence>
<evidence type="ECO:0000256" key="2">
    <source>
        <dbReference type="SAM" id="MobiDB-lite"/>
    </source>
</evidence>
<reference evidence="5" key="3">
    <citation type="submission" date="2010-09" db="EMBL/GenBank/DDBJ databases">
        <title>Annotation of Gaeumannomyces graminis var. tritici R3-111a-1.</title>
        <authorList>
            <consortium name="The Broad Institute Genome Sequencing Platform"/>
            <person name="Ma L.-J."/>
            <person name="Dead R."/>
            <person name="Young S.K."/>
            <person name="Zeng Q."/>
            <person name="Gargeya S."/>
            <person name="Fitzgerald M."/>
            <person name="Haas B."/>
            <person name="Abouelleil A."/>
            <person name="Alvarado L."/>
            <person name="Arachchi H.M."/>
            <person name="Berlin A."/>
            <person name="Brown A."/>
            <person name="Chapman S.B."/>
            <person name="Chen Z."/>
            <person name="Dunbar C."/>
            <person name="Freedman E."/>
            <person name="Gearin G."/>
            <person name="Gellesch M."/>
            <person name="Goldberg J."/>
            <person name="Griggs A."/>
            <person name="Gujja S."/>
            <person name="Heiman D."/>
            <person name="Howarth C."/>
            <person name="Larson L."/>
            <person name="Lui A."/>
            <person name="MacDonald P.J.P."/>
            <person name="Mehta T."/>
            <person name="Montmayeur A."/>
            <person name="Murphy C."/>
            <person name="Neiman D."/>
            <person name="Pearson M."/>
            <person name="Priest M."/>
            <person name="Roberts A."/>
            <person name="Saif S."/>
            <person name="Shea T."/>
            <person name="Shenoy N."/>
            <person name="Sisk P."/>
            <person name="Stolte C."/>
            <person name="Sykes S."/>
            <person name="Yandava C."/>
            <person name="Wortman J."/>
            <person name="Nusbaum C."/>
            <person name="Birren B."/>
        </authorList>
    </citation>
    <scope>NUCLEOTIDE SEQUENCE</scope>
    <source>
        <strain evidence="5">R3-111a-1</strain>
    </source>
</reference>
<dbReference type="CDD" id="cd22191">
    <property type="entry name" value="DPBB_RlpA_EXP_N-like"/>
    <property type="match status" value="1"/>
</dbReference>
<dbReference type="InterPro" id="IPR009009">
    <property type="entry name" value="RlpA-like_DPBB"/>
</dbReference>
<name>J3P5A0_GAET3</name>
<dbReference type="AlphaFoldDB" id="J3P5A0"/>
<feature type="region of interest" description="Disordered" evidence="2">
    <location>
        <begin position="23"/>
        <end position="60"/>
    </location>
</feature>
<dbReference type="PANTHER" id="PTHR31836">
    <property type="match status" value="1"/>
</dbReference>
<reference evidence="6" key="4">
    <citation type="journal article" date="2015" name="G3 (Bethesda)">
        <title>Genome sequences of three phytopathogenic species of the Magnaporthaceae family of fungi.</title>
        <authorList>
            <person name="Okagaki L.H."/>
            <person name="Nunes C.C."/>
            <person name="Sailsbery J."/>
            <person name="Clay B."/>
            <person name="Brown D."/>
            <person name="John T."/>
            <person name="Oh Y."/>
            <person name="Young N."/>
            <person name="Fitzgerald M."/>
            <person name="Haas B.J."/>
            <person name="Zeng Q."/>
            <person name="Young S."/>
            <person name="Adiconis X."/>
            <person name="Fan L."/>
            <person name="Levin J.Z."/>
            <person name="Mitchell T.K."/>
            <person name="Okubara P.A."/>
            <person name="Farman M.L."/>
            <person name="Kohn L.M."/>
            <person name="Birren B."/>
            <person name="Ma L.-J."/>
            <person name="Dean R.A."/>
        </authorList>
    </citation>
    <scope>NUCLEOTIDE SEQUENCE</scope>
    <source>
        <strain evidence="6">R3-111a-1</strain>
    </source>
</reference>
<feature type="chain" id="PRO_5015094934" description="RlpA-like protein double-psi beta-barrel domain-containing protein" evidence="3">
    <location>
        <begin position="20"/>
        <end position="192"/>
    </location>
</feature>
<proteinExistence type="predicted"/>
<gene>
    <name evidence="6" type="primary">20349147</name>
    <name evidence="5" type="ORF">GGTG_08689</name>
</gene>
<dbReference type="HOGENOM" id="CLU_047639_5_0_1"/>
<dbReference type="Pfam" id="PF03330">
    <property type="entry name" value="DPBB_1"/>
    <property type="match status" value="1"/>
</dbReference>
<sequence length="192" mass="20210">MQLTSLLGLAALLATTALSAPIDRRSTTQQNPVVPDIGSSSTTAMAHRRSPASPHPNAELTHYTPGLGACGITSGPGELVAAMPHALFDAKTPAGNPNKNPLCGRKLRVRGPDGKREVVVTVADRCPACVGNSLDLSEPAFAALADLGVGRIKGASWTMLGQARNYNVTKRNHHVRSHASYNTLLCWTLESI</sequence>
<accession>J3P5A0</accession>
<dbReference type="VEuPathDB" id="FungiDB:GGTG_08689"/>
<evidence type="ECO:0000256" key="3">
    <source>
        <dbReference type="SAM" id="SignalP"/>
    </source>
</evidence>
<dbReference type="EMBL" id="GL385398">
    <property type="protein sequence ID" value="EJT74851.1"/>
    <property type="molecule type" value="Genomic_DNA"/>
</dbReference>
<reference evidence="7" key="1">
    <citation type="submission" date="2010-07" db="EMBL/GenBank/DDBJ databases">
        <title>The genome sequence of Gaeumannomyces graminis var. tritici strain R3-111a-1.</title>
        <authorList>
            <consortium name="The Broad Institute Genome Sequencing Platform"/>
            <person name="Ma L.-J."/>
            <person name="Dead R."/>
            <person name="Young S."/>
            <person name="Zeng Q."/>
            <person name="Koehrsen M."/>
            <person name="Alvarado L."/>
            <person name="Berlin A."/>
            <person name="Chapman S.B."/>
            <person name="Chen Z."/>
            <person name="Freedman E."/>
            <person name="Gellesch M."/>
            <person name="Goldberg J."/>
            <person name="Griggs A."/>
            <person name="Gujja S."/>
            <person name="Heilman E.R."/>
            <person name="Heiman D."/>
            <person name="Hepburn T."/>
            <person name="Howarth C."/>
            <person name="Jen D."/>
            <person name="Larson L."/>
            <person name="Mehta T."/>
            <person name="Neiman D."/>
            <person name="Pearson M."/>
            <person name="Roberts A."/>
            <person name="Saif S."/>
            <person name="Shea T."/>
            <person name="Shenoy N."/>
            <person name="Sisk P."/>
            <person name="Stolte C."/>
            <person name="Sykes S."/>
            <person name="Walk T."/>
            <person name="White J."/>
            <person name="Yandava C."/>
            <person name="Haas B."/>
            <person name="Nusbaum C."/>
            <person name="Birren B."/>
        </authorList>
    </citation>
    <scope>NUCLEOTIDE SEQUENCE [LARGE SCALE GENOMIC DNA]</scope>
    <source>
        <strain evidence="7">R3-111a-1</strain>
    </source>
</reference>
<dbReference type="GeneID" id="20349147"/>
<feature type="compositionally biased region" description="Polar residues" evidence="2">
    <location>
        <begin position="27"/>
        <end position="44"/>
    </location>
</feature>
<dbReference type="EnsemblFungi" id="EJT74851">
    <property type="protein sequence ID" value="EJT74851"/>
    <property type="gene ID" value="GGTG_08689"/>
</dbReference>
<dbReference type="OrthoDB" id="406505at2759"/>
<evidence type="ECO:0000313" key="6">
    <source>
        <dbReference type="EnsemblFungi" id="EJT74851"/>
    </source>
</evidence>
<evidence type="ECO:0000313" key="7">
    <source>
        <dbReference type="Proteomes" id="UP000006039"/>
    </source>
</evidence>
<dbReference type="InterPro" id="IPR036908">
    <property type="entry name" value="RlpA-like_sf"/>
</dbReference>
<feature type="domain" description="RlpA-like protein double-psi beta-barrel" evidence="4">
    <location>
        <begin position="105"/>
        <end position="153"/>
    </location>
</feature>
<dbReference type="PANTHER" id="PTHR31836:SF28">
    <property type="entry name" value="SRCR DOMAIN-CONTAINING PROTEIN-RELATED"/>
    <property type="match status" value="1"/>
</dbReference>
<dbReference type="Proteomes" id="UP000006039">
    <property type="component" value="Unassembled WGS sequence"/>
</dbReference>
<reference evidence="6" key="5">
    <citation type="submission" date="2018-04" db="UniProtKB">
        <authorList>
            <consortium name="EnsemblFungi"/>
        </authorList>
    </citation>
    <scope>IDENTIFICATION</scope>
    <source>
        <strain evidence="6">R3-111a-1</strain>
    </source>
</reference>
<evidence type="ECO:0000256" key="1">
    <source>
        <dbReference type="ARBA" id="ARBA00022729"/>
    </source>
</evidence>
<reference evidence="5" key="2">
    <citation type="submission" date="2010-07" db="EMBL/GenBank/DDBJ databases">
        <authorList>
            <consortium name="The Broad Institute Genome Sequencing Platform"/>
            <consortium name="Broad Institute Genome Sequencing Center for Infectious Disease"/>
            <person name="Ma L.-J."/>
            <person name="Dead R."/>
            <person name="Young S."/>
            <person name="Zeng Q."/>
            <person name="Koehrsen M."/>
            <person name="Alvarado L."/>
            <person name="Berlin A."/>
            <person name="Chapman S.B."/>
            <person name="Chen Z."/>
            <person name="Freedman E."/>
            <person name="Gellesch M."/>
            <person name="Goldberg J."/>
            <person name="Griggs A."/>
            <person name="Gujja S."/>
            <person name="Heilman E.R."/>
            <person name="Heiman D."/>
            <person name="Hepburn T."/>
            <person name="Howarth C."/>
            <person name="Jen D."/>
            <person name="Larson L."/>
            <person name="Mehta T."/>
            <person name="Neiman D."/>
            <person name="Pearson M."/>
            <person name="Roberts A."/>
            <person name="Saif S."/>
            <person name="Shea T."/>
            <person name="Shenoy N."/>
            <person name="Sisk P."/>
            <person name="Stolte C."/>
            <person name="Sykes S."/>
            <person name="Walk T."/>
            <person name="White J."/>
            <person name="Yandava C."/>
            <person name="Haas B."/>
            <person name="Nusbaum C."/>
            <person name="Birren B."/>
        </authorList>
    </citation>
    <scope>NUCLEOTIDE SEQUENCE</scope>
    <source>
        <strain evidence="5">R3-111a-1</strain>
    </source>
</reference>
<organism evidence="5">
    <name type="scientific">Gaeumannomyces tritici (strain R3-111a-1)</name>
    <name type="common">Wheat and barley take-all root rot fungus</name>
    <name type="synonym">Gaeumannomyces graminis var. tritici</name>
    <dbReference type="NCBI Taxonomy" id="644352"/>
    <lineage>
        <taxon>Eukaryota</taxon>
        <taxon>Fungi</taxon>
        <taxon>Dikarya</taxon>
        <taxon>Ascomycota</taxon>
        <taxon>Pezizomycotina</taxon>
        <taxon>Sordariomycetes</taxon>
        <taxon>Sordariomycetidae</taxon>
        <taxon>Magnaporthales</taxon>
        <taxon>Magnaporthaceae</taxon>
        <taxon>Gaeumannomyces</taxon>
    </lineage>
</organism>
<keyword evidence="1 3" id="KW-0732">Signal</keyword>